<feature type="coiled-coil region" evidence="13">
    <location>
        <begin position="136"/>
        <end position="222"/>
    </location>
</feature>
<keyword evidence="12" id="KW-0966">Cell projection</keyword>
<dbReference type="Pfam" id="PF12781">
    <property type="entry name" value="AAA_9"/>
    <property type="match status" value="1"/>
</dbReference>
<sequence>MSRSRNWPLLIDPQGQANAWIRQIHKEDNLQICKASNDKFMKTIENSIRLGLPCLLENVSDSLDAALEPVLLKNVFLIGSTPHIRIGDSAIPYDKNFKLYMTTKLPNPIYTPETIVTVSLLNFFITQSGLEDQLLGKTVEKERSDLEQEKQKLTKDNADNNRELKELQDNILRMLEEAEGDILEQEELINTLEKSKVKSIEISEALEKAKETEKVIDETRNKYRPHAERGSLLFFCVAQLSVTDPMYQFSLQWFINLFINAIDKAEAAEDLEQRVHNLMDYFTYSFYCNVCRSLFEKHKLMFSFYLCCSIIQLKGEIDDNEYRYVLTGPTASLPTTEPNPDSTWLSEASWNEVQFTAANLPAFDGFAAHVRDNIDHYKQLFDSPDADSFPLAGEYEAKVTPMQRLIVTRCFRMDKVGPAIQSFVKHYIGERYIIVPTFDLLDAYKDSDCLTPLIFINSPGSDPMNDLLRFAESVNMLKKLDKVSLGQGQGKKAEELISNARERGQWILLQNCHLATSWMPTLEAIVEGFTLDTVKKDFDYGSRRCLRRHSPWPFCKVP</sequence>
<name>A0A7G2CIX9_9TRYP</name>
<protein>
    <submittedName>
        <fullName evidence="16">ATP-binding dynein motor region/Dynein heavy chain region D6 P-loop domain containing protein, putative</fullName>
    </submittedName>
</protein>
<dbReference type="InterPro" id="IPR026983">
    <property type="entry name" value="DHC"/>
</dbReference>
<dbReference type="FunFam" id="3.40.50.300:FF:000049">
    <property type="entry name" value="Dynein, axonemal, heavy chain 5"/>
    <property type="match status" value="1"/>
</dbReference>
<evidence type="ECO:0000256" key="5">
    <source>
        <dbReference type="ARBA" id="ARBA00022741"/>
    </source>
</evidence>
<accession>A0A7G2CIX9</accession>
<evidence type="ECO:0000256" key="10">
    <source>
        <dbReference type="ARBA" id="ARBA00023175"/>
    </source>
</evidence>
<dbReference type="Pfam" id="PF03028">
    <property type="entry name" value="Dynein_heavy"/>
    <property type="match status" value="1"/>
</dbReference>
<dbReference type="PANTHER" id="PTHR22878">
    <property type="entry name" value="DYNEIN HEAVY CHAIN 6, AXONEMAL-LIKE-RELATED"/>
    <property type="match status" value="1"/>
</dbReference>
<feature type="domain" description="Dynein heavy chain region D6 P-loop" evidence="14">
    <location>
        <begin position="449"/>
        <end position="538"/>
    </location>
</feature>
<dbReference type="FunFam" id="3.40.50.300:FF:000320">
    <property type="entry name" value="Dynein, axonemal, heavy chain 5"/>
    <property type="match status" value="1"/>
</dbReference>
<comment type="subcellular location">
    <subcellularLocation>
        <location evidence="1">Cytoplasm</location>
        <location evidence="1">Cytoskeleton</location>
        <location evidence="1">Cilium axoneme</location>
    </subcellularLocation>
</comment>
<keyword evidence="2" id="KW-0963">Cytoplasm</keyword>
<evidence type="ECO:0000256" key="11">
    <source>
        <dbReference type="ARBA" id="ARBA00023212"/>
    </source>
</evidence>
<dbReference type="Gene3D" id="1.10.8.1220">
    <property type="match status" value="1"/>
</dbReference>
<dbReference type="GO" id="GO:0045505">
    <property type="term" value="F:dynein intermediate chain binding"/>
    <property type="evidence" value="ECO:0007669"/>
    <property type="project" value="InterPro"/>
</dbReference>
<keyword evidence="11" id="KW-0206">Cytoskeleton</keyword>
<keyword evidence="8 13" id="KW-0175">Coiled coil</keyword>
<evidence type="ECO:0000256" key="6">
    <source>
        <dbReference type="ARBA" id="ARBA00022840"/>
    </source>
</evidence>
<dbReference type="FunFam" id="1.10.8.1220:FF:000001">
    <property type="entry name" value="Dynein axonemal heavy chain 5"/>
    <property type="match status" value="1"/>
</dbReference>
<dbReference type="EMBL" id="LR877156">
    <property type="protein sequence ID" value="CAD2219007.1"/>
    <property type="molecule type" value="Genomic_DNA"/>
</dbReference>
<gene>
    <name evidence="16" type="ORF">ADEAN_000650000</name>
</gene>
<dbReference type="GO" id="GO:0005874">
    <property type="term" value="C:microtubule"/>
    <property type="evidence" value="ECO:0007669"/>
    <property type="project" value="UniProtKB-KW"/>
</dbReference>
<evidence type="ECO:0000256" key="12">
    <source>
        <dbReference type="ARBA" id="ARBA00023273"/>
    </source>
</evidence>
<evidence type="ECO:0000256" key="3">
    <source>
        <dbReference type="ARBA" id="ARBA00022701"/>
    </source>
</evidence>
<dbReference type="GO" id="GO:0030286">
    <property type="term" value="C:dynein complex"/>
    <property type="evidence" value="ECO:0007669"/>
    <property type="project" value="UniProtKB-KW"/>
</dbReference>
<dbReference type="GO" id="GO:0005930">
    <property type="term" value="C:axoneme"/>
    <property type="evidence" value="ECO:0007669"/>
    <property type="project" value="UniProtKB-SubCell"/>
</dbReference>
<dbReference type="AlphaFoldDB" id="A0A7G2CIX9"/>
<evidence type="ECO:0000313" key="16">
    <source>
        <dbReference type="EMBL" id="CAD2219007.1"/>
    </source>
</evidence>
<organism evidence="16 17">
    <name type="scientific">Angomonas deanei</name>
    <dbReference type="NCBI Taxonomy" id="59799"/>
    <lineage>
        <taxon>Eukaryota</taxon>
        <taxon>Discoba</taxon>
        <taxon>Euglenozoa</taxon>
        <taxon>Kinetoplastea</taxon>
        <taxon>Metakinetoplastina</taxon>
        <taxon>Trypanosomatida</taxon>
        <taxon>Trypanosomatidae</taxon>
        <taxon>Strigomonadinae</taxon>
        <taxon>Angomonas</taxon>
    </lineage>
</organism>
<dbReference type="PANTHER" id="PTHR22878:SF68">
    <property type="entry name" value="DYNEIN HEAVY CHAIN 6, AXONEMAL-LIKE"/>
    <property type="match status" value="1"/>
</dbReference>
<evidence type="ECO:0000259" key="14">
    <source>
        <dbReference type="Pfam" id="PF03028"/>
    </source>
</evidence>
<keyword evidence="10" id="KW-0505">Motor protein</keyword>
<feature type="domain" description="Dynein heavy chain ATP-binding dynein motor region" evidence="15">
    <location>
        <begin position="2"/>
        <end position="202"/>
    </location>
</feature>
<keyword evidence="3" id="KW-0493">Microtubule</keyword>
<dbReference type="InterPro" id="IPR035706">
    <property type="entry name" value="AAA_9"/>
</dbReference>
<evidence type="ECO:0000256" key="2">
    <source>
        <dbReference type="ARBA" id="ARBA00022490"/>
    </source>
</evidence>
<dbReference type="GO" id="GO:0051959">
    <property type="term" value="F:dynein light intermediate chain binding"/>
    <property type="evidence" value="ECO:0007669"/>
    <property type="project" value="InterPro"/>
</dbReference>
<evidence type="ECO:0000256" key="13">
    <source>
        <dbReference type="SAM" id="Coils"/>
    </source>
</evidence>
<keyword evidence="5" id="KW-0547">Nucleotide-binding</keyword>
<evidence type="ECO:0000256" key="4">
    <source>
        <dbReference type="ARBA" id="ARBA00022737"/>
    </source>
</evidence>
<reference evidence="16 17" key="1">
    <citation type="submission" date="2020-08" db="EMBL/GenBank/DDBJ databases">
        <authorList>
            <person name="Newling K."/>
            <person name="Davey J."/>
            <person name="Forrester S."/>
        </authorList>
    </citation>
    <scope>NUCLEOTIDE SEQUENCE [LARGE SCALE GENOMIC DNA]</scope>
    <source>
        <strain evidence="17">Crithidia deanei Carvalho (ATCC PRA-265)</strain>
    </source>
</reference>
<evidence type="ECO:0000256" key="9">
    <source>
        <dbReference type="ARBA" id="ARBA00023069"/>
    </source>
</evidence>
<dbReference type="GO" id="GO:0008569">
    <property type="term" value="F:minus-end-directed microtubule motor activity"/>
    <property type="evidence" value="ECO:0007669"/>
    <property type="project" value="InterPro"/>
</dbReference>
<keyword evidence="17" id="KW-1185">Reference proteome</keyword>
<keyword evidence="9" id="KW-0969">Cilium</keyword>
<evidence type="ECO:0000313" key="17">
    <source>
        <dbReference type="Proteomes" id="UP000515908"/>
    </source>
</evidence>
<dbReference type="InterPro" id="IPR004273">
    <property type="entry name" value="Dynein_heavy_D6_P-loop"/>
</dbReference>
<evidence type="ECO:0000256" key="8">
    <source>
        <dbReference type="ARBA" id="ARBA00023054"/>
    </source>
</evidence>
<dbReference type="OrthoDB" id="447173at2759"/>
<dbReference type="InterPro" id="IPR027417">
    <property type="entry name" value="P-loop_NTPase"/>
</dbReference>
<dbReference type="GO" id="GO:0007018">
    <property type="term" value="P:microtubule-based movement"/>
    <property type="evidence" value="ECO:0007669"/>
    <property type="project" value="InterPro"/>
</dbReference>
<evidence type="ECO:0000256" key="1">
    <source>
        <dbReference type="ARBA" id="ARBA00004430"/>
    </source>
</evidence>
<evidence type="ECO:0000256" key="7">
    <source>
        <dbReference type="ARBA" id="ARBA00023017"/>
    </source>
</evidence>
<dbReference type="VEuPathDB" id="TriTrypDB:ADEAN_000650000"/>
<keyword evidence="7" id="KW-0243">Dynein</keyword>
<dbReference type="Gene3D" id="6.10.140.1060">
    <property type="match status" value="1"/>
</dbReference>
<dbReference type="GO" id="GO:0005524">
    <property type="term" value="F:ATP binding"/>
    <property type="evidence" value="ECO:0007669"/>
    <property type="project" value="UniProtKB-KW"/>
</dbReference>
<dbReference type="Gene3D" id="3.40.50.300">
    <property type="entry name" value="P-loop containing nucleotide triphosphate hydrolases"/>
    <property type="match status" value="2"/>
</dbReference>
<dbReference type="Proteomes" id="UP000515908">
    <property type="component" value="Chromosome 12"/>
</dbReference>
<keyword evidence="6 16" id="KW-0067">ATP-binding</keyword>
<proteinExistence type="predicted"/>
<evidence type="ECO:0000259" key="15">
    <source>
        <dbReference type="Pfam" id="PF12781"/>
    </source>
</evidence>
<keyword evidence="4" id="KW-0677">Repeat</keyword>